<dbReference type="PROSITE" id="PS51462">
    <property type="entry name" value="NUDIX"/>
    <property type="match status" value="1"/>
</dbReference>
<dbReference type="Proteomes" id="UP000306236">
    <property type="component" value="Unassembled WGS sequence"/>
</dbReference>
<dbReference type="PANTHER" id="PTHR12318:SF0">
    <property type="entry name" value="ACYL-COENZYME A DIPHOSPHATASE NUDT19"/>
    <property type="match status" value="1"/>
</dbReference>
<keyword evidence="3" id="KW-0479">Metal-binding</keyword>
<feature type="region of interest" description="Disordered" evidence="7">
    <location>
        <begin position="1"/>
        <end position="24"/>
    </location>
</feature>
<dbReference type="GO" id="GO:0016818">
    <property type="term" value="F:hydrolase activity, acting on acid anhydrides, in phosphorus-containing anhydrides"/>
    <property type="evidence" value="ECO:0007669"/>
    <property type="project" value="InterPro"/>
</dbReference>
<keyword evidence="5" id="KW-0460">Magnesium</keyword>
<dbReference type="CDD" id="cd18870">
    <property type="entry name" value="NUDIX_AcylCoAdiphos_Nudt19"/>
    <property type="match status" value="1"/>
</dbReference>
<sequence>MRQTGDLPLATAPEPTNEPAPAETSTPILAASVIVVRPHAQHGFEVLLMERSASSRNFAGALVFPGGKVDAGDAAIAQAAGFEQLWPTQSGLWAPQHMQADTVASLYGAVLRETLEEVGLVWTAAAQLPEAAALQSLRQALLAGLPWPASSPIATSVLGMQPFSRWITPQVPNFSTKRFDTWFLLAQAPEGQLASADACEATRLVWDTPQGFLHSHQQREILLAPPQLMTLAHLSRFASIAALQSYAAGQAPYCIAPVSIDHEGQRIVCFPGDPLHSDATVWMPGPRRLVMRNRWFEPVGGFEDLWR</sequence>
<keyword evidence="10" id="KW-1185">Reference proteome</keyword>
<dbReference type="AlphaFoldDB" id="A0A4S5BRX7"/>
<dbReference type="InterPro" id="IPR039121">
    <property type="entry name" value="NUDT19"/>
</dbReference>
<keyword evidence="6" id="KW-0464">Manganese</keyword>
<accession>A0A4S5BRX7</accession>
<evidence type="ECO:0000256" key="5">
    <source>
        <dbReference type="ARBA" id="ARBA00022842"/>
    </source>
</evidence>
<name>A0A4S5BRX7_9BURK</name>
<evidence type="ECO:0000256" key="4">
    <source>
        <dbReference type="ARBA" id="ARBA00022801"/>
    </source>
</evidence>
<dbReference type="InterPro" id="IPR000086">
    <property type="entry name" value="NUDIX_hydrolase_dom"/>
</dbReference>
<dbReference type="InterPro" id="IPR015797">
    <property type="entry name" value="NUDIX_hydrolase-like_dom_sf"/>
</dbReference>
<evidence type="ECO:0000313" key="9">
    <source>
        <dbReference type="EMBL" id="THJ33715.1"/>
    </source>
</evidence>
<dbReference type="GO" id="GO:0046872">
    <property type="term" value="F:metal ion binding"/>
    <property type="evidence" value="ECO:0007669"/>
    <property type="project" value="UniProtKB-KW"/>
</dbReference>
<dbReference type="EMBL" id="SSWX01000009">
    <property type="protein sequence ID" value="THJ33715.1"/>
    <property type="molecule type" value="Genomic_DNA"/>
</dbReference>
<gene>
    <name evidence="9" type="ORF">E8K88_08620</name>
</gene>
<evidence type="ECO:0000256" key="3">
    <source>
        <dbReference type="ARBA" id="ARBA00022723"/>
    </source>
</evidence>
<feature type="domain" description="Nudix hydrolase" evidence="8">
    <location>
        <begin position="26"/>
        <end position="229"/>
    </location>
</feature>
<keyword evidence="4 9" id="KW-0378">Hydrolase</keyword>
<dbReference type="OrthoDB" id="9788263at2"/>
<protein>
    <submittedName>
        <fullName evidence="9">NUDIX hydrolase</fullName>
    </submittedName>
</protein>
<comment type="caution">
    <text evidence="9">The sequence shown here is derived from an EMBL/GenBank/DDBJ whole genome shotgun (WGS) entry which is preliminary data.</text>
</comment>
<organism evidence="9 10">
    <name type="scientific">Lampropedia aestuarii</name>
    <dbReference type="NCBI Taxonomy" id="2562762"/>
    <lineage>
        <taxon>Bacteria</taxon>
        <taxon>Pseudomonadati</taxon>
        <taxon>Pseudomonadota</taxon>
        <taxon>Betaproteobacteria</taxon>
        <taxon>Burkholderiales</taxon>
        <taxon>Comamonadaceae</taxon>
        <taxon>Lampropedia</taxon>
    </lineage>
</organism>
<evidence type="ECO:0000256" key="2">
    <source>
        <dbReference type="ARBA" id="ARBA00001946"/>
    </source>
</evidence>
<evidence type="ECO:0000313" key="10">
    <source>
        <dbReference type="Proteomes" id="UP000306236"/>
    </source>
</evidence>
<evidence type="ECO:0000259" key="8">
    <source>
        <dbReference type="PROSITE" id="PS51462"/>
    </source>
</evidence>
<feature type="compositionally biased region" description="Low complexity" evidence="7">
    <location>
        <begin position="8"/>
        <end position="24"/>
    </location>
</feature>
<dbReference type="PANTHER" id="PTHR12318">
    <property type="entry name" value="TESTOSTERONE-REGULATED PROTEIN RP2"/>
    <property type="match status" value="1"/>
</dbReference>
<proteinExistence type="predicted"/>
<evidence type="ECO:0000256" key="1">
    <source>
        <dbReference type="ARBA" id="ARBA00001936"/>
    </source>
</evidence>
<evidence type="ECO:0000256" key="7">
    <source>
        <dbReference type="SAM" id="MobiDB-lite"/>
    </source>
</evidence>
<dbReference type="SUPFAM" id="SSF55811">
    <property type="entry name" value="Nudix"/>
    <property type="match status" value="1"/>
</dbReference>
<comment type="cofactor">
    <cofactor evidence="1">
        <name>Mn(2+)</name>
        <dbReference type="ChEBI" id="CHEBI:29035"/>
    </cofactor>
</comment>
<reference evidence="9 10" key="1">
    <citation type="submission" date="2019-04" db="EMBL/GenBank/DDBJ databases">
        <title>Lampropedia sp YIM MLB12 draf genome.</title>
        <authorList>
            <person name="Wang Y.-X."/>
        </authorList>
    </citation>
    <scope>NUCLEOTIDE SEQUENCE [LARGE SCALE GENOMIC DNA]</scope>
    <source>
        <strain evidence="9 10">YIM MLB12</strain>
    </source>
</reference>
<comment type="cofactor">
    <cofactor evidence="2">
        <name>Mg(2+)</name>
        <dbReference type="ChEBI" id="CHEBI:18420"/>
    </cofactor>
</comment>
<dbReference type="Gene3D" id="3.90.79.10">
    <property type="entry name" value="Nucleoside Triphosphate Pyrophosphohydrolase"/>
    <property type="match status" value="1"/>
</dbReference>
<dbReference type="RefSeq" id="WP_136406250.1">
    <property type="nucleotide sequence ID" value="NZ_SSWX01000009.1"/>
</dbReference>
<evidence type="ECO:0000256" key="6">
    <source>
        <dbReference type="ARBA" id="ARBA00023211"/>
    </source>
</evidence>